<feature type="compositionally biased region" description="Polar residues" evidence="1">
    <location>
        <begin position="39"/>
        <end position="56"/>
    </location>
</feature>
<accession>A0ABU6YQJ5</accession>
<feature type="compositionally biased region" description="Basic and acidic residues" evidence="1">
    <location>
        <begin position="295"/>
        <end position="313"/>
    </location>
</feature>
<feature type="region of interest" description="Disordered" evidence="1">
    <location>
        <begin position="283"/>
        <end position="336"/>
    </location>
</feature>
<evidence type="ECO:0000256" key="1">
    <source>
        <dbReference type="SAM" id="MobiDB-lite"/>
    </source>
</evidence>
<comment type="caution">
    <text evidence="2">The sequence shown here is derived from an EMBL/GenBank/DDBJ whole genome shotgun (WGS) entry which is preliminary data.</text>
</comment>
<sequence length="351" mass="38977">MNSSPPLEKSSPSRNPFVEAQTSNNNDNGDDNNKIPLDRSNSGITNSVHSKLPSESSNDDKDGEEDIRIDSSSNDRQNSRDPTSNNGLETQNPTIQVMERTDDPASTTSAAESNYSYSYSSSSSSSASSSRRIPSHVFASDKSSFQWSTLSNDSLFSIQMGNFSFTRDLSWLSKSGELDRSFINGVGDIMVNVPSSNNLAPVPLPPKPQPQPQPHSQPQPAASRFKDMSLRTTEQQKGWRITEEKAAETMREVIMEECMRNGNLSPVNRFPYPIRHCDSSYSNNGSTKSFAFKPTTDRTRSPSVKHGMEEKPNQQKQLEQKNIIAKETQTPPKSNIKAPQKTWFSCFACCE</sequence>
<organism evidence="2 3">
    <name type="scientific">Stylosanthes scabra</name>
    <dbReference type="NCBI Taxonomy" id="79078"/>
    <lineage>
        <taxon>Eukaryota</taxon>
        <taxon>Viridiplantae</taxon>
        <taxon>Streptophyta</taxon>
        <taxon>Embryophyta</taxon>
        <taxon>Tracheophyta</taxon>
        <taxon>Spermatophyta</taxon>
        <taxon>Magnoliopsida</taxon>
        <taxon>eudicotyledons</taxon>
        <taxon>Gunneridae</taxon>
        <taxon>Pentapetalae</taxon>
        <taxon>rosids</taxon>
        <taxon>fabids</taxon>
        <taxon>Fabales</taxon>
        <taxon>Fabaceae</taxon>
        <taxon>Papilionoideae</taxon>
        <taxon>50 kb inversion clade</taxon>
        <taxon>dalbergioids sensu lato</taxon>
        <taxon>Dalbergieae</taxon>
        <taxon>Pterocarpus clade</taxon>
        <taxon>Stylosanthes</taxon>
    </lineage>
</organism>
<feature type="region of interest" description="Disordered" evidence="1">
    <location>
        <begin position="1"/>
        <end position="133"/>
    </location>
</feature>
<reference evidence="2 3" key="1">
    <citation type="journal article" date="2023" name="Plants (Basel)">
        <title>Bridging the Gap: Combining Genomics and Transcriptomics Approaches to Understand Stylosanthes scabra, an Orphan Legume from the Brazilian Caatinga.</title>
        <authorList>
            <person name="Ferreira-Neto J.R.C."/>
            <person name="da Silva M.D."/>
            <person name="Binneck E."/>
            <person name="de Melo N.F."/>
            <person name="da Silva R.H."/>
            <person name="de Melo A.L.T.M."/>
            <person name="Pandolfi V."/>
            <person name="Bustamante F.O."/>
            <person name="Brasileiro-Vidal A.C."/>
            <person name="Benko-Iseppon A.M."/>
        </authorList>
    </citation>
    <scope>NUCLEOTIDE SEQUENCE [LARGE SCALE GENOMIC DNA]</scope>
    <source>
        <tissue evidence="2">Leaves</tissue>
    </source>
</reference>
<feature type="region of interest" description="Disordered" evidence="1">
    <location>
        <begin position="197"/>
        <end position="237"/>
    </location>
</feature>
<gene>
    <name evidence="2" type="ORF">PIB30_072853</name>
</gene>
<dbReference type="PANTHER" id="PTHR33673">
    <property type="entry name" value="SUPPRESSOR SRP40-LIKE PROTEIN"/>
    <property type="match status" value="1"/>
</dbReference>
<dbReference type="EMBL" id="JASCZI010242527">
    <property type="protein sequence ID" value="MED6211348.1"/>
    <property type="molecule type" value="Genomic_DNA"/>
</dbReference>
<feature type="compositionally biased region" description="Low complexity" evidence="1">
    <location>
        <begin position="105"/>
        <end position="130"/>
    </location>
</feature>
<dbReference type="Proteomes" id="UP001341840">
    <property type="component" value="Unassembled WGS sequence"/>
</dbReference>
<feature type="compositionally biased region" description="Polar residues" evidence="1">
    <location>
        <begin position="1"/>
        <end position="14"/>
    </location>
</feature>
<proteinExistence type="predicted"/>
<evidence type="ECO:0000313" key="2">
    <source>
        <dbReference type="EMBL" id="MED6211348.1"/>
    </source>
</evidence>
<feature type="compositionally biased region" description="Pro residues" evidence="1">
    <location>
        <begin position="202"/>
        <end position="217"/>
    </location>
</feature>
<name>A0ABU6YQJ5_9FABA</name>
<feature type="compositionally biased region" description="Polar residues" evidence="1">
    <location>
        <begin position="82"/>
        <end position="95"/>
    </location>
</feature>
<protein>
    <submittedName>
        <fullName evidence="2">Uncharacterized protein</fullName>
    </submittedName>
</protein>
<keyword evidence="3" id="KW-1185">Reference proteome</keyword>
<dbReference type="PANTHER" id="PTHR33673:SF38">
    <property type="entry name" value="CHROMODOMAIN-HELICASE-DNA-BINDING PROTEIN 7-LIKE"/>
    <property type="match status" value="1"/>
</dbReference>
<evidence type="ECO:0000313" key="3">
    <source>
        <dbReference type="Proteomes" id="UP001341840"/>
    </source>
</evidence>